<feature type="region of interest" description="Disordered" evidence="1">
    <location>
        <begin position="24"/>
        <end position="56"/>
    </location>
</feature>
<reference evidence="2 3" key="1">
    <citation type="submission" date="2019-12" db="EMBL/GenBank/DDBJ databases">
        <title>Auraticoccus cholistani sp. nov., an actinomycete isolated from soil of Cholistan desert.</title>
        <authorList>
            <person name="Cheema M.T."/>
        </authorList>
    </citation>
    <scope>NUCLEOTIDE SEQUENCE [LARGE SCALE GENOMIC DNA]</scope>
    <source>
        <strain evidence="2 3">F435</strain>
    </source>
</reference>
<dbReference type="AlphaFoldDB" id="A0A6A9UWI9"/>
<dbReference type="Proteomes" id="UP000435304">
    <property type="component" value="Unassembled WGS sequence"/>
</dbReference>
<sequence>MPQVTWSVQVRVVPIRTFPLWQEPGTSTSEEVCHSGAPDREPATAAGTGGEGADRHVTLDTGCEIDYY</sequence>
<evidence type="ECO:0000256" key="1">
    <source>
        <dbReference type="SAM" id="MobiDB-lite"/>
    </source>
</evidence>
<comment type="caution">
    <text evidence="2">The sequence shown here is derived from an EMBL/GenBank/DDBJ whole genome shotgun (WGS) entry which is preliminary data.</text>
</comment>
<keyword evidence="3" id="KW-1185">Reference proteome</keyword>
<name>A0A6A9UWI9_9ACTN</name>
<dbReference type="RefSeq" id="WP_156611182.1">
    <property type="nucleotide sequence ID" value="NZ_WPCU01000010.1"/>
</dbReference>
<proteinExistence type="predicted"/>
<organism evidence="2 3">
    <name type="scientific">Auraticoccus cholistanensis</name>
    <dbReference type="NCBI Taxonomy" id="2656650"/>
    <lineage>
        <taxon>Bacteria</taxon>
        <taxon>Bacillati</taxon>
        <taxon>Actinomycetota</taxon>
        <taxon>Actinomycetes</taxon>
        <taxon>Propionibacteriales</taxon>
        <taxon>Propionibacteriaceae</taxon>
        <taxon>Auraticoccus</taxon>
    </lineage>
</organism>
<accession>A0A6A9UWI9</accession>
<protein>
    <submittedName>
        <fullName evidence="2">Uncharacterized protein</fullName>
    </submittedName>
</protein>
<feature type="compositionally biased region" description="Basic and acidic residues" evidence="1">
    <location>
        <begin position="31"/>
        <end position="42"/>
    </location>
</feature>
<evidence type="ECO:0000313" key="3">
    <source>
        <dbReference type="Proteomes" id="UP000435304"/>
    </source>
</evidence>
<evidence type="ECO:0000313" key="2">
    <source>
        <dbReference type="EMBL" id="MVA77101.1"/>
    </source>
</evidence>
<dbReference type="EMBL" id="WPCU01000010">
    <property type="protein sequence ID" value="MVA77101.1"/>
    <property type="molecule type" value="Genomic_DNA"/>
</dbReference>
<gene>
    <name evidence="2" type="ORF">GC722_13855</name>
</gene>